<comment type="similarity">
    <text evidence="1 2">Belongs to the anti-sigma-factor antagonist family.</text>
</comment>
<name>A0A918M814_9ACTN</name>
<sequence>MTDLSTTTRTTPTGPITEIAGDLDYHSAVRLREAIRAIDLRPGETLVLDLRGLTFCDSSGISVLIAAHRQAEIAQARMILRSVTHNVTRVLRTVGLDQLFDVRDGPEIDAPQQPSRTDLTRPGTRPGTGTD</sequence>
<gene>
    <name evidence="5" type="primary">rsbV</name>
    <name evidence="5" type="ORF">GCM10010274_62500</name>
</gene>
<accession>A0A918M814</accession>
<dbReference type="RefSeq" id="WP_189554638.1">
    <property type="nucleotide sequence ID" value="NZ_BMTP01000025.1"/>
</dbReference>
<dbReference type="InterPro" id="IPR036513">
    <property type="entry name" value="STAS_dom_sf"/>
</dbReference>
<dbReference type="GO" id="GO:0043856">
    <property type="term" value="F:anti-sigma factor antagonist activity"/>
    <property type="evidence" value="ECO:0007669"/>
    <property type="project" value="InterPro"/>
</dbReference>
<proteinExistence type="inferred from homology"/>
<dbReference type="Proteomes" id="UP000636661">
    <property type="component" value="Unassembled WGS sequence"/>
</dbReference>
<feature type="compositionally biased region" description="Low complexity" evidence="3">
    <location>
        <begin position="116"/>
        <end position="131"/>
    </location>
</feature>
<reference evidence="5" key="1">
    <citation type="journal article" date="2014" name="Int. J. Syst. Evol. Microbiol.">
        <title>Complete genome sequence of Corynebacterium casei LMG S-19264T (=DSM 44701T), isolated from a smear-ripened cheese.</title>
        <authorList>
            <consortium name="US DOE Joint Genome Institute (JGI-PGF)"/>
            <person name="Walter F."/>
            <person name="Albersmeier A."/>
            <person name="Kalinowski J."/>
            <person name="Ruckert C."/>
        </authorList>
    </citation>
    <scope>NUCLEOTIDE SEQUENCE</scope>
    <source>
        <strain evidence="5">JCM 4391</strain>
    </source>
</reference>
<evidence type="ECO:0000313" key="5">
    <source>
        <dbReference type="EMBL" id="GGU65354.1"/>
    </source>
</evidence>
<comment type="caution">
    <text evidence="5">The sequence shown here is derived from an EMBL/GenBank/DDBJ whole genome shotgun (WGS) entry which is preliminary data.</text>
</comment>
<dbReference type="PANTHER" id="PTHR33495">
    <property type="entry name" value="ANTI-SIGMA FACTOR ANTAGONIST TM_1081-RELATED-RELATED"/>
    <property type="match status" value="1"/>
</dbReference>
<reference evidence="5" key="2">
    <citation type="submission" date="2020-09" db="EMBL/GenBank/DDBJ databases">
        <authorList>
            <person name="Sun Q."/>
            <person name="Ohkuma M."/>
        </authorList>
    </citation>
    <scope>NUCLEOTIDE SEQUENCE</scope>
    <source>
        <strain evidence="5">JCM 4391</strain>
    </source>
</reference>
<evidence type="ECO:0000256" key="2">
    <source>
        <dbReference type="RuleBase" id="RU003749"/>
    </source>
</evidence>
<dbReference type="SUPFAM" id="SSF52091">
    <property type="entry name" value="SpoIIaa-like"/>
    <property type="match status" value="1"/>
</dbReference>
<evidence type="ECO:0000256" key="3">
    <source>
        <dbReference type="SAM" id="MobiDB-lite"/>
    </source>
</evidence>
<dbReference type="AlphaFoldDB" id="A0A918M814"/>
<feature type="region of interest" description="Disordered" evidence="3">
    <location>
        <begin position="102"/>
        <end position="131"/>
    </location>
</feature>
<dbReference type="InterPro" id="IPR003658">
    <property type="entry name" value="Anti-sigma_ant"/>
</dbReference>
<dbReference type="NCBIfam" id="TIGR00377">
    <property type="entry name" value="ant_ant_sig"/>
    <property type="match status" value="1"/>
</dbReference>
<dbReference type="InterPro" id="IPR058548">
    <property type="entry name" value="MlaB-like_STAS"/>
</dbReference>
<dbReference type="Gene3D" id="3.30.750.24">
    <property type="entry name" value="STAS domain"/>
    <property type="match status" value="1"/>
</dbReference>
<organism evidence="5 6">
    <name type="scientific">Streptomyces lavendofoliae</name>
    <dbReference type="NCBI Taxonomy" id="67314"/>
    <lineage>
        <taxon>Bacteria</taxon>
        <taxon>Bacillati</taxon>
        <taxon>Actinomycetota</taxon>
        <taxon>Actinomycetes</taxon>
        <taxon>Kitasatosporales</taxon>
        <taxon>Streptomycetaceae</taxon>
        <taxon>Streptomyces</taxon>
    </lineage>
</organism>
<dbReference type="PROSITE" id="PS50801">
    <property type="entry name" value="STAS"/>
    <property type="match status" value="1"/>
</dbReference>
<evidence type="ECO:0000259" key="4">
    <source>
        <dbReference type="PROSITE" id="PS50801"/>
    </source>
</evidence>
<dbReference type="PANTHER" id="PTHR33495:SF2">
    <property type="entry name" value="ANTI-SIGMA FACTOR ANTAGONIST TM_1081-RELATED"/>
    <property type="match status" value="1"/>
</dbReference>
<keyword evidence="6" id="KW-1185">Reference proteome</keyword>
<dbReference type="CDD" id="cd07043">
    <property type="entry name" value="STAS_anti-anti-sigma_factors"/>
    <property type="match status" value="1"/>
</dbReference>
<evidence type="ECO:0000256" key="1">
    <source>
        <dbReference type="ARBA" id="ARBA00009013"/>
    </source>
</evidence>
<feature type="domain" description="STAS" evidence="4">
    <location>
        <begin position="4"/>
        <end position="98"/>
    </location>
</feature>
<dbReference type="InterPro" id="IPR002645">
    <property type="entry name" value="STAS_dom"/>
</dbReference>
<dbReference type="EMBL" id="BMTP01000025">
    <property type="protein sequence ID" value="GGU65354.1"/>
    <property type="molecule type" value="Genomic_DNA"/>
</dbReference>
<dbReference type="Pfam" id="PF13466">
    <property type="entry name" value="STAS_2"/>
    <property type="match status" value="1"/>
</dbReference>
<evidence type="ECO:0000313" key="6">
    <source>
        <dbReference type="Proteomes" id="UP000636661"/>
    </source>
</evidence>
<protein>
    <recommendedName>
        <fullName evidence="2">Anti-sigma factor antagonist</fullName>
    </recommendedName>
</protein>